<feature type="transmembrane region" description="Helical" evidence="9">
    <location>
        <begin position="929"/>
        <end position="949"/>
    </location>
</feature>
<evidence type="ECO:0000256" key="7">
    <source>
        <dbReference type="ARBA" id="ARBA00023136"/>
    </source>
</evidence>
<feature type="region of interest" description="Disordered" evidence="8">
    <location>
        <begin position="494"/>
        <end position="526"/>
    </location>
</feature>
<feature type="transmembrane region" description="Helical" evidence="9">
    <location>
        <begin position="260"/>
        <end position="278"/>
    </location>
</feature>
<dbReference type="KEGG" id="bbo:BBOV_I003620"/>
<keyword evidence="11" id="KW-1185">Reference proteome</keyword>
<dbReference type="EMBL" id="AAXT01000005">
    <property type="protein sequence ID" value="EDO05444.1"/>
    <property type="molecule type" value="Genomic_DNA"/>
</dbReference>
<dbReference type="Gene3D" id="1.20.1250.20">
    <property type="entry name" value="MFS general substrate transporter like domains"/>
    <property type="match status" value="1"/>
</dbReference>
<evidence type="ECO:0000256" key="6">
    <source>
        <dbReference type="ARBA" id="ARBA00022989"/>
    </source>
</evidence>
<dbReference type="CDD" id="cd06174">
    <property type="entry name" value="MFS"/>
    <property type="match status" value="1"/>
</dbReference>
<feature type="transmembrane region" description="Helical" evidence="9">
    <location>
        <begin position="80"/>
        <end position="100"/>
    </location>
</feature>
<keyword evidence="4 9" id="KW-0812">Transmembrane</keyword>
<dbReference type="GO" id="GO:0006865">
    <property type="term" value="P:amino acid transport"/>
    <property type="evidence" value="ECO:0007669"/>
    <property type="project" value="UniProtKB-KW"/>
</dbReference>
<feature type="transmembrane region" description="Helical" evidence="9">
    <location>
        <begin position="458"/>
        <end position="479"/>
    </location>
</feature>
<dbReference type="AlphaFoldDB" id="A7AWL6"/>
<sequence length="1032" mass="114941">MAEVKGEAKEEVKPKVEVPPSSADTAPCSKDASVDAGNSKTINSKCGCTYTDVGNVFLPKRTKRMDRIKRQALPFGLSKYAVMALGCLSICLTSSLYYNWTIFEDMFVKQGILSNLCTEEEIAEAEPETFVCDLQRRWISNLYSAIMYTDSFVGIIGGYIGDRFGSYYALLIGQCFGVIAFVMFYKFTYSVITLAVTFFFWGISCSFALGPTWHYSRMFTFGNNMAVSMITGADNLSMFTPTILKVIADRFDIGFTGSSLTYIFWAVLVSLGTTLYFIPRRFIVLDEEESDEDYSFENMFNASFLGAVKDYRYWLSVTCYILLCSVRLFYRRSFTLLFFDNEEVTEFLEAASDLSFVASFVLGYMNEYFGVATMMGLTTAMYIAALLAIYFRNFPCAYTSALLFSIAQAGDIQQLITFIDEVFPEHESTLMGVANISNTIFGLILQFLFNYIFDLCGARFTVFLMIVILSGVIFLCYVIEIGRRAAEEERHMLHEQHVKEEEEEDKKEGATDKPHHEPQADEEDTSYNPLGSKLLLSNLLAVILSLPYYVSLCTSVAINNIGKHEPVAPSDHDIRIVRSLERSQFYTTSDRIVEMCSTLFYTGLVMLLGCIYEYSRVGGHVSMSYSIAILVSGVIITGIVCSLVVPYTQIFRVLPPVIVVALTMLPPIGFAILGYVQPNAAITFRLMVCLVIADAFVLFMAGNLMLYMNALMGSRHGVSVHSLMGWSHLGMGHIYCLLLIYTLREIYTGGGILGGYTIAMAMQCGVTLFGTAVIALYLVHESQYFCATSGSVAHCRGLHPCLSKWSSVSHTDYFGQHVPSQGLSENILTLCFVSSHCGEFNSRKNTDYGLWSMSYCTTGLISFSMDLLVLSVSVAIGLSDVAMLFISPGMMSYIATCTACISFCMRMIFMFFGDSIDARGIEEGRYKHVFWPSTLGVIIVLLAVNVVQFKWCTDAAVSTGVLIGFCVVYSVRVLLNCLLQHHMLLTLERFKVDSGATKYEHAHNTVSYMGIGHCLGLVGFALFCSYMYNAAN</sequence>
<dbReference type="InterPro" id="IPR011701">
    <property type="entry name" value="MFS"/>
</dbReference>
<dbReference type="Pfam" id="PF07690">
    <property type="entry name" value="MFS_1"/>
    <property type="match status" value="1"/>
</dbReference>
<reference evidence="11" key="2">
    <citation type="journal article" date="2020" name="Data Brief">
        <title>Transcriptome dataset of Babesia bovis life stages within vertebrate and invertebrate hosts.</title>
        <authorList>
            <person name="Ueti M.W."/>
            <person name="Johnson W.C."/>
            <person name="Kappmeyer L.S."/>
            <person name="Herndon D.R."/>
            <person name="Mousel M.R."/>
            <person name="Reif K.E."/>
            <person name="Taus N.S."/>
            <person name="Ifeonu O.O."/>
            <person name="Silva J.C."/>
            <person name="Suarez C.E."/>
            <person name="Brayton K.A."/>
        </authorList>
    </citation>
    <scope>NUCLEOTIDE SEQUENCE [LARGE SCALE GENOMIC DNA]</scope>
</reference>
<evidence type="ECO:0000256" key="4">
    <source>
        <dbReference type="ARBA" id="ARBA00022692"/>
    </source>
</evidence>
<dbReference type="GO" id="GO:0022857">
    <property type="term" value="F:transmembrane transporter activity"/>
    <property type="evidence" value="ECO:0007669"/>
    <property type="project" value="InterPro"/>
</dbReference>
<feature type="transmembrane region" description="Helical" evidence="9">
    <location>
        <begin position="657"/>
        <end position="676"/>
    </location>
</feature>
<dbReference type="RefSeq" id="XP_001609012.1">
    <property type="nucleotide sequence ID" value="XM_001608962.1"/>
</dbReference>
<dbReference type="eggNOG" id="ENOG502QXB3">
    <property type="taxonomic scope" value="Eukaryota"/>
</dbReference>
<gene>
    <name evidence="10" type="ORF">BBOV_I003620</name>
</gene>
<feature type="transmembrane region" description="Helical" evidence="9">
    <location>
        <begin position="682"/>
        <end position="706"/>
    </location>
</feature>
<evidence type="ECO:0000256" key="8">
    <source>
        <dbReference type="SAM" id="MobiDB-lite"/>
    </source>
</evidence>
<feature type="transmembrane region" description="Helical" evidence="9">
    <location>
        <begin position="853"/>
        <end position="878"/>
    </location>
</feature>
<keyword evidence="5" id="KW-0029">Amino-acid transport</keyword>
<feature type="transmembrane region" description="Helical" evidence="9">
    <location>
        <begin position="192"/>
        <end position="213"/>
    </location>
</feature>
<dbReference type="VEuPathDB" id="PiroplasmaDB:BBOV_I003620"/>
<accession>A7AWL6</accession>
<feature type="transmembrane region" description="Helical" evidence="9">
    <location>
        <begin position="225"/>
        <end position="248"/>
    </location>
</feature>
<feature type="transmembrane region" description="Helical" evidence="9">
    <location>
        <begin position="368"/>
        <end position="391"/>
    </location>
</feature>
<comment type="caution">
    <text evidence="10">The sequence shown here is derived from an EMBL/GenBank/DDBJ whole genome shotgun (WGS) entry which is preliminary data.</text>
</comment>
<keyword evidence="6 9" id="KW-1133">Transmembrane helix</keyword>
<keyword evidence="7 9" id="KW-0472">Membrane</keyword>
<feature type="region of interest" description="Disordered" evidence="8">
    <location>
        <begin position="1"/>
        <end position="37"/>
    </location>
</feature>
<feature type="transmembrane region" description="Helical" evidence="9">
    <location>
        <begin position="430"/>
        <end position="452"/>
    </location>
</feature>
<dbReference type="InterPro" id="IPR052599">
    <property type="entry name" value="SLC43A_AATransporter"/>
</dbReference>
<dbReference type="GeneID" id="5477228"/>
<feature type="transmembrane region" description="Helical" evidence="9">
    <location>
        <begin position="753"/>
        <end position="779"/>
    </location>
</feature>
<organism evidence="10 11">
    <name type="scientific">Babesia bovis</name>
    <dbReference type="NCBI Taxonomy" id="5865"/>
    <lineage>
        <taxon>Eukaryota</taxon>
        <taxon>Sar</taxon>
        <taxon>Alveolata</taxon>
        <taxon>Apicomplexa</taxon>
        <taxon>Aconoidasida</taxon>
        <taxon>Piroplasmida</taxon>
        <taxon>Babesiidae</taxon>
        <taxon>Babesia</taxon>
    </lineage>
</organism>
<dbReference type="OMA" id="PEHESTL"/>
<feature type="transmembrane region" description="Helical" evidence="9">
    <location>
        <begin position="167"/>
        <end position="185"/>
    </location>
</feature>
<dbReference type="InterPro" id="IPR036259">
    <property type="entry name" value="MFS_trans_sf"/>
</dbReference>
<feature type="transmembrane region" description="Helical" evidence="9">
    <location>
        <begin position="718"/>
        <end position="741"/>
    </location>
</feature>
<dbReference type="Proteomes" id="UP000002173">
    <property type="component" value="Unassembled WGS sequence"/>
</dbReference>
<feature type="compositionally biased region" description="Basic and acidic residues" evidence="8">
    <location>
        <begin position="494"/>
        <end position="519"/>
    </location>
</feature>
<proteinExistence type="inferred from homology"/>
<evidence type="ECO:0000313" key="10">
    <source>
        <dbReference type="EMBL" id="EDO05444.1"/>
    </source>
</evidence>
<feature type="transmembrane region" description="Helical" evidence="9">
    <location>
        <begin position="890"/>
        <end position="909"/>
    </location>
</feature>
<comment type="similarity">
    <text evidence="2">Belongs to the SLC43A transporter (TC 2.A.1.44) family.</text>
</comment>
<evidence type="ECO:0000256" key="9">
    <source>
        <dbReference type="SAM" id="Phobius"/>
    </source>
</evidence>
<dbReference type="InParanoid" id="A7AWL6"/>
<evidence type="ECO:0000256" key="3">
    <source>
        <dbReference type="ARBA" id="ARBA00022448"/>
    </source>
</evidence>
<feature type="transmembrane region" description="Helical" evidence="9">
    <location>
        <begin position="955"/>
        <end position="975"/>
    </location>
</feature>
<feature type="transmembrane region" description="Helical" evidence="9">
    <location>
        <begin position="592"/>
        <end position="614"/>
    </location>
</feature>
<feature type="transmembrane region" description="Helical" evidence="9">
    <location>
        <begin position="626"/>
        <end position="645"/>
    </location>
</feature>
<keyword evidence="3" id="KW-0813">Transport</keyword>
<dbReference type="PANTHER" id="PTHR20772:SF2">
    <property type="entry name" value="PROTEIN FMP42"/>
    <property type="match status" value="1"/>
</dbReference>
<dbReference type="SUPFAM" id="SSF103473">
    <property type="entry name" value="MFS general substrate transporter"/>
    <property type="match status" value="1"/>
</dbReference>
<evidence type="ECO:0000256" key="5">
    <source>
        <dbReference type="ARBA" id="ARBA00022970"/>
    </source>
</evidence>
<reference evidence="10 11" key="1">
    <citation type="journal article" date="2007" name="PLoS Pathog.">
        <title>Genome sequence of Babesia bovis and comparative analysis of apicomplexan hemoprotozoa.</title>
        <authorList>
            <person name="Brayton K.A."/>
            <person name="Lau A.O.T."/>
            <person name="Herndon D.R."/>
            <person name="Hannick L."/>
            <person name="Kappmeyer L.S."/>
            <person name="Berens S.J."/>
            <person name="Bidwell S.L."/>
            <person name="Brown W.C."/>
            <person name="Crabtree J."/>
            <person name="Fadrosh D."/>
            <person name="Feldblum T."/>
            <person name="Forberger H.A."/>
            <person name="Haas B.J."/>
            <person name="Howell J.M."/>
            <person name="Khouri H."/>
            <person name="Koo H."/>
            <person name="Mann D.J."/>
            <person name="Norimine J."/>
            <person name="Paulsen I.T."/>
            <person name="Radune D."/>
            <person name="Ren Q."/>
            <person name="Smith R.K. Jr."/>
            <person name="Suarez C.E."/>
            <person name="White O."/>
            <person name="Wortman J.R."/>
            <person name="Knowles D.P. Jr."/>
            <person name="McElwain T.F."/>
            <person name="Nene V.M."/>
        </authorList>
    </citation>
    <scope>NUCLEOTIDE SEQUENCE [LARGE SCALE GENOMIC DNA]</scope>
    <source>
        <strain evidence="10">T2Bo</strain>
    </source>
</reference>
<evidence type="ECO:0000313" key="11">
    <source>
        <dbReference type="Proteomes" id="UP000002173"/>
    </source>
</evidence>
<protein>
    <submittedName>
        <fullName evidence="10">Uncharacterized protein</fullName>
    </submittedName>
</protein>
<evidence type="ECO:0000256" key="2">
    <source>
        <dbReference type="ARBA" id="ARBA00006595"/>
    </source>
</evidence>
<reference evidence="11" key="3">
    <citation type="journal article" date="2021" name="Int. J. Parasitol.">
        <title>Comparative analysis of gene expression between Babesia bovis blood stages and kinetes allowed by improved genome annotation.</title>
        <authorList>
            <person name="Ueti M.W."/>
            <person name="Johnson W.C."/>
            <person name="Kappmeyer L.S."/>
            <person name="Herndon D.R."/>
            <person name="Mousel M.R."/>
            <person name="Reif K.E."/>
            <person name="Taus N.S."/>
            <person name="Ifeonu O.O."/>
            <person name="Silva J.C."/>
            <person name="Suarez C.E."/>
            <person name="Brayton K.A."/>
        </authorList>
    </citation>
    <scope>NUCLEOTIDE SEQUENCE [LARGE SCALE GENOMIC DNA]</scope>
</reference>
<feature type="transmembrane region" description="Helical" evidence="9">
    <location>
        <begin position="142"/>
        <end position="161"/>
    </location>
</feature>
<feature type="transmembrane region" description="Helical" evidence="9">
    <location>
        <begin position="311"/>
        <end position="330"/>
    </location>
</feature>
<evidence type="ECO:0000256" key="1">
    <source>
        <dbReference type="ARBA" id="ARBA00004141"/>
    </source>
</evidence>
<feature type="transmembrane region" description="Helical" evidence="9">
    <location>
        <begin position="1006"/>
        <end position="1028"/>
    </location>
</feature>
<comment type="subcellular location">
    <subcellularLocation>
        <location evidence="1">Membrane</location>
        <topology evidence="1">Multi-pass membrane protein</topology>
    </subcellularLocation>
</comment>
<dbReference type="PANTHER" id="PTHR20772">
    <property type="entry name" value="PROTEIN FMP42"/>
    <property type="match status" value="1"/>
</dbReference>
<feature type="compositionally biased region" description="Basic and acidic residues" evidence="8">
    <location>
        <begin position="1"/>
        <end position="16"/>
    </location>
</feature>
<dbReference type="GO" id="GO:0016020">
    <property type="term" value="C:membrane"/>
    <property type="evidence" value="ECO:0007669"/>
    <property type="project" value="UniProtKB-SubCell"/>
</dbReference>
<name>A7AWL6_BABBO</name>